<evidence type="ECO:0000256" key="7">
    <source>
        <dbReference type="ARBA" id="ARBA00023180"/>
    </source>
</evidence>
<feature type="non-terminal residue" evidence="12">
    <location>
        <position position="768"/>
    </location>
</feature>
<evidence type="ECO:0000256" key="5">
    <source>
        <dbReference type="ARBA" id="ARBA00022989"/>
    </source>
</evidence>
<dbReference type="AlphaFoldDB" id="A0AA36CPW9"/>
<evidence type="ECO:0000259" key="11">
    <source>
        <dbReference type="Pfam" id="PF16178"/>
    </source>
</evidence>
<feature type="transmembrane region" description="Helical" evidence="8">
    <location>
        <begin position="335"/>
        <end position="358"/>
    </location>
</feature>
<evidence type="ECO:0000256" key="9">
    <source>
        <dbReference type="SAM" id="MobiDB-lite"/>
    </source>
</evidence>
<dbReference type="PANTHER" id="PTHR12308:SF84">
    <property type="entry name" value="ANOCTAMIN"/>
    <property type="match status" value="1"/>
</dbReference>
<evidence type="ECO:0000256" key="6">
    <source>
        <dbReference type="ARBA" id="ARBA00023136"/>
    </source>
</evidence>
<reference evidence="12" key="1">
    <citation type="submission" date="2023-06" db="EMBL/GenBank/DDBJ databases">
        <authorList>
            <person name="Delattre M."/>
        </authorList>
    </citation>
    <scope>NUCLEOTIDE SEQUENCE</scope>
    <source>
        <strain evidence="12">AF72</strain>
    </source>
</reference>
<evidence type="ECO:0000313" key="12">
    <source>
        <dbReference type="EMBL" id="CAJ0572835.1"/>
    </source>
</evidence>
<dbReference type="GO" id="GO:0046983">
    <property type="term" value="F:protein dimerization activity"/>
    <property type="evidence" value="ECO:0007669"/>
    <property type="project" value="InterPro"/>
</dbReference>
<feature type="domain" description="Anoctamin dimerisation" evidence="11">
    <location>
        <begin position="2"/>
        <end position="88"/>
    </location>
</feature>
<accession>A0AA36CPW9</accession>
<feature type="region of interest" description="Disordered" evidence="9">
    <location>
        <begin position="76"/>
        <end position="108"/>
    </location>
</feature>
<comment type="caution">
    <text evidence="8">Lacks conserved residue(s) required for the propagation of feature annotation.</text>
</comment>
<gene>
    <name evidence="12" type="ORF">MSPICULIGERA_LOCUS11211</name>
</gene>
<keyword evidence="7" id="KW-0325">Glycoprotein</keyword>
<dbReference type="PANTHER" id="PTHR12308">
    <property type="entry name" value="ANOCTAMIN"/>
    <property type="match status" value="1"/>
</dbReference>
<evidence type="ECO:0000256" key="1">
    <source>
        <dbReference type="ARBA" id="ARBA00004651"/>
    </source>
</evidence>
<dbReference type="EMBL" id="CATQJA010002607">
    <property type="protein sequence ID" value="CAJ0572835.1"/>
    <property type="molecule type" value="Genomic_DNA"/>
</dbReference>
<dbReference type="InterPro" id="IPR049452">
    <property type="entry name" value="Anoctamin_TM"/>
</dbReference>
<protein>
    <recommendedName>
        <fullName evidence="8">Anoctamin</fullName>
    </recommendedName>
</protein>
<evidence type="ECO:0000256" key="2">
    <source>
        <dbReference type="ARBA" id="ARBA00009671"/>
    </source>
</evidence>
<proteinExistence type="inferred from homology"/>
<comment type="subcellular location">
    <subcellularLocation>
        <location evidence="1">Cell membrane</location>
        <topology evidence="1">Multi-pass membrane protein</topology>
    </subcellularLocation>
    <subcellularLocation>
        <location evidence="8">Membrane</location>
        <topology evidence="8">Multi-pass membrane protein</topology>
    </subcellularLocation>
</comment>
<dbReference type="InterPro" id="IPR007632">
    <property type="entry name" value="Anoctamin"/>
</dbReference>
<dbReference type="Pfam" id="PF16178">
    <property type="entry name" value="Anoct_dimer"/>
    <property type="match status" value="1"/>
</dbReference>
<evidence type="ECO:0000259" key="10">
    <source>
        <dbReference type="Pfam" id="PF04547"/>
    </source>
</evidence>
<feature type="transmembrane region" description="Helical" evidence="8">
    <location>
        <begin position="422"/>
        <end position="444"/>
    </location>
</feature>
<evidence type="ECO:0000313" key="13">
    <source>
        <dbReference type="Proteomes" id="UP001177023"/>
    </source>
</evidence>
<sequence length="768" mass="88169">MDYCLVYQEGDGEDAEPARQRSRYVLELRKRGLQVDRVPADRTNGMCYVLIGIPSPMLEEYGEKLRLPVPLRKTSLSGHERARGDMTSCQYEPYKRGQPEKYGSDMPGDHPFSTADRGRIAFQILQSARAEVELNATSDEALNRRELLMKHWATFSAMRKGQPIDSIKRYFGTKIAIYFAFLETTTRMFGIAGCFGIVWLIFVLAMLFNEKQTTIREICSDHSTLLCPRCNRFCDFRRWADECVMTQISYFFDQWGTMVVGMCITVWAQAFLQTWKRRQAWLSNRWGLDATTAEHTIRFDFRKRMRKTRKNSVTGKFEPCWPPHKAAMNGVVNTCLVLGVACYIIAAFLLHNVLRGYIEETVILVINEIPILGPLRSLLTPTLSAMVHLLFSLVFNSFYKRLAAFIVRWEDQRTQRDFDNSFIIKIVVAEFVSVHASLFFLAFLNPTFGHQWSKLAPNLHHCSTNCFAELSLQVATMFTGAQFAKRIKKACSPLLQRAFKNFRTGFTHWSRNRQMNGEMIPYERLTDDNKAPQWESDFYLGANEPHFLCYEYAELVSQFASLALFSVAFPPAAVFAFFNNLFEIRSDARLFLLWKQRSVAEEVESIGIWTEVIEIIVQLSIYVNALLVAFTSEFVPLMMWRVRSGSLGGYANISHSIFDTRFLPSFSPSIMYASEFFNQSLNRVDGFPELIPATCRYYGHNKPHCANGTNAECVLGPNIEFSDTWWHNTALRLCSAIAFVFVADALRWAVQQIFSAVPPELPQKLARD</sequence>
<dbReference type="GO" id="GO:0005254">
    <property type="term" value="F:chloride channel activity"/>
    <property type="evidence" value="ECO:0007669"/>
    <property type="project" value="TreeGrafter"/>
</dbReference>
<comment type="similarity">
    <text evidence="2 8">Belongs to the anoctamin family.</text>
</comment>
<feature type="transmembrane region" description="Helical" evidence="8">
    <location>
        <begin position="559"/>
        <end position="582"/>
    </location>
</feature>
<keyword evidence="4 8" id="KW-0812">Transmembrane</keyword>
<keyword evidence="13" id="KW-1185">Reference proteome</keyword>
<name>A0AA36CPW9_9BILA</name>
<dbReference type="GO" id="GO:0005886">
    <property type="term" value="C:plasma membrane"/>
    <property type="evidence" value="ECO:0007669"/>
    <property type="project" value="UniProtKB-SubCell"/>
</dbReference>
<evidence type="ECO:0000256" key="4">
    <source>
        <dbReference type="ARBA" id="ARBA00022692"/>
    </source>
</evidence>
<dbReference type="Pfam" id="PF04547">
    <property type="entry name" value="Anoctamin"/>
    <property type="match status" value="1"/>
</dbReference>
<feature type="transmembrane region" description="Helical" evidence="8">
    <location>
        <begin position="188"/>
        <end position="208"/>
    </location>
</feature>
<keyword evidence="6 8" id="KW-0472">Membrane</keyword>
<dbReference type="Proteomes" id="UP001177023">
    <property type="component" value="Unassembled WGS sequence"/>
</dbReference>
<feature type="domain" description="Anoctamin transmembrane" evidence="10">
    <location>
        <begin position="167"/>
        <end position="767"/>
    </location>
</feature>
<comment type="caution">
    <text evidence="12">The sequence shown here is derived from an EMBL/GenBank/DDBJ whole genome shotgun (WGS) entry which is preliminary data.</text>
</comment>
<feature type="compositionally biased region" description="Basic and acidic residues" evidence="9">
    <location>
        <begin position="93"/>
        <end position="103"/>
    </location>
</feature>
<organism evidence="12 13">
    <name type="scientific">Mesorhabditis spiculigera</name>
    <dbReference type="NCBI Taxonomy" id="96644"/>
    <lineage>
        <taxon>Eukaryota</taxon>
        <taxon>Metazoa</taxon>
        <taxon>Ecdysozoa</taxon>
        <taxon>Nematoda</taxon>
        <taxon>Chromadorea</taxon>
        <taxon>Rhabditida</taxon>
        <taxon>Rhabditina</taxon>
        <taxon>Rhabditomorpha</taxon>
        <taxon>Rhabditoidea</taxon>
        <taxon>Rhabditidae</taxon>
        <taxon>Mesorhabditinae</taxon>
        <taxon>Mesorhabditis</taxon>
    </lineage>
</organism>
<feature type="transmembrane region" description="Helical" evidence="8">
    <location>
        <begin position="378"/>
        <end position="399"/>
    </location>
</feature>
<evidence type="ECO:0000256" key="8">
    <source>
        <dbReference type="RuleBase" id="RU280814"/>
    </source>
</evidence>
<keyword evidence="5 8" id="KW-1133">Transmembrane helix</keyword>
<evidence type="ECO:0000256" key="3">
    <source>
        <dbReference type="ARBA" id="ARBA00022475"/>
    </source>
</evidence>
<keyword evidence="3" id="KW-1003">Cell membrane</keyword>
<dbReference type="InterPro" id="IPR032394">
    <property type="entry name" value="Anoct_dimer"/>
</dbReference>